<dbReference type="InterPro" id="IPR001761">
    <property type="entry name" value="Peripla_BP/Lac1_sug-bd_dom"/>
</dbReference>
<evidence type="ECO:0000256" key="2">
    <source>
        <dbReference type="ARBA" id="ARBA00023125"/>
    </source>
</evidence>
<dbReference type="PRINTS" id="PR00036">
    <property type="entry name" value="HTHLACI"/>
</dbReference>
<dbReference type="Gene3D" id="1.10.260.40">
    <property type="entry name" value="lambda repressor-like DNA-binding domains"/>
    <property type="match status" value="1"/>
</dbReference>
<keyword evidence="2" id="KW-0238">DNA-binding</keyword>
<accession>A0A3S0LF71</accession>
<dbReference type="Proteomes" id="UP000271374">
    <property type="component" value="Unassembled WGS sequence"/>
</dbReference>
<name>A0A3S0LF71_9BACI</name>
<dbReference type="SUPFAM" id="SSF53822">
    <property type="entry name" value="Periplasmic binding protein-like I"/>
    <property type="match status" value="1"/>
</dbReference>
<dbReference type="OrthoDB" id="9796186at2"/>
<dbReference type="InterPro" id="IPR028082">
    <property type="entry name" value="Peripla_BP_I"/>
</dbReference>
<feature type="domain" description="HTH lacI-type" evidence="4">
    <location>
        <begin position="2"/>
        <end position="56"/>
    </location>
</feature>
<evidence type="ECO:0000259" key="4">
    <source>
        <dbReference type="PROSITE" id="PS50932"/>
    </source>
</evidence>
<evidence type="ECO:0000313" key="5">
    <source>
        <dbReference type="EMBL" id="RTR34053.1"/>
    </source>
</evidence>
<dbReference type="PANTHER" id="PTHR30146:SF109">
    <property type="entry name" value="HTH-TYPE TRANSCRIPTIONAL REGULATOR GALS"/>
    <property type="match status" value="1"/>
</dbReference>
<dbReference type="PROSITE" id="PS50932">
    <property type="entry name" value="HTH_LACI_2"/>
    <property type="match status" value="1"/>
</dbReference>
<dbReference type="RefSeq" id="WP_126407929.1">
    <property type="nucleotide sequence ID" value="NZ_RXNT01000004.1"/>
</dbReference>
<dbReference type="PANTHER" id="PTHR30146">
    <property type="entry name" value="LACI-RELATED TRANSCRIPTIONAL REPRESSOR"/>
    <property type="match status" value="1"/>
</dbReference>
<dbReference type="InterPro" id="IPR000843">
    <property type="entry name" value="HTH_LacI"/>
</dbReference>
<keyword evidence="3" id="KW-0804">Transcription</keyword>
<dbReference type="Gene3D" id="3.40.50.2300">
    <property type="match status" value="2"/>
</dbReference>
<dbReference type="CDD" id="cd01392">
    <property type="entry name" value="HTH_LacI"/>
    <property type="match status" value="1"/>
</dbReference>
<evidence type="ECO:0000256" key="3">
    <source>
        <dbReference type="ARBA" id="ARBA00023163"/>
    </source>
</evidence>
<protein>
    <submittedName>
        <fullName evidence="5">LacI family transcriptional regulator</fullName>
    </submittedName>
</protein>
<dbReference type="CDD" id="cd06284">
    <property type="entry name" value="PBP1_LacI-like"/>
    <property type="match status" value="1"/>
</dbReference>
<dbReference type="Pfam" id="PF00356">
    <property type="entry name" value="LacI"/>
    <property type="match status" value="1"/>
</dbReference>
<comment type="caution">
    <text evidence="5">The sequence shown here is derived from an EMBL/GenBank/DDBJ whole genome shotgun (WGS) entry which is preliminary data.</text>
</comment>
<dbReference type="Pfam" id="PF00532">
    <property type="entry name" value="Peripla_BP_1"/>
    <property type="match status" value="1"/>
</dbReference>
<organism evidence="5 6">
    <name type="scientific">Bacillus yapensis</name>
    <dbReference type="NCBI Taxonomy" id="2492960"/>
    <lineage>
        <taxon>Bacteria</taxon>
        <taxon>Bacillati</taxon>
        <taxon>Bacillota</taxon>
        <taxon>Bacilli</taxon>
        <taxon>Bacillales</taxon>
        <taxon>Bacillaceae</taxon>
        <taxon>Bacillus</taxon>
    </lineage>
</organism>
<keyword evidence="6" id="KW-1185">Reference proteome</keyword>
<evidence type="ECO:0000256" key="1">
    <source>
        <dbReference type="ARBA" id="ARBA00023015"/>
    </source>
</evidence>
<dbReference type="PROSITE" id="PS00356">
    <property type="entry name" value="HTH_LACI_1"/>
    <property type="match status" value="1"/>
</dbReference>
<dbReference type="EMBL" id="RXNT01000004">
    <property type="protein sequence ID" value="RTR34053.1"/>
    <property type="molecule type" value="Genomic_DNA"/>
</dbReference>
<evidence type="ECO:0000313" key="6">
    <source>
        <dbReference type="Proteomes" id="UP000271374"/>
    </source>
</evidence>
<dbReference type="AlphaFoldDB" id="A0A3S0LF71"/>
<sequence length="329" mass="36910">MANIQEVAKKAGVSVATVSRVLNHHPSVTPKTRVKVENAIRELNYEPSMLGRNLRNSESRLLLVLIPSISNPFYTEIINGIQTTAIKHRYNILLCETNSDSRRENIFFNMVKNKLADGIISMDPTINRQKLTELAEHHSVILCSEYMEDGSIPYVTIDNERAAYQAVKHLIILGKKKVALINSDERFLYARQRRRGYEKALMEFGLPITDAFIYNTNELNFHDGVQAMRMLLRTVEKPTAVFAVSDTLAIGALKEINASGLKAPEDIAVVGFDNISFSNMSNPTLTTIAQPMYKMGATAATMLINQIQNKQVESIVLEHELIIRESTMG</sequence>
<reference evidence="5 6" key="1">
    <citation type="submission" date="2018-12" db="EMBL/GenBank/DDBJ databases">
        <title>Bacillus yapensis draft genome sequence.</title>
        <authorList>
            <person name="Yu L."/>
            <person name="Xu X."/>
            <person name="Tang X."/>
        </authorList>
    </citation>
    <scope>NUCLEOTIDE SEQUENCE [LARGE SCALE GENOMIC DNA]</scope>
    <source>
        <strain evidence="5 6">XXST-01</strain>
    </source>
</reference>
<dbReference type="InterPro" id="IPR010982">
    <property type="entry name" value="Lambda_DNA-bd_dom_sf"/>
</dbReference>
<keyword evidence="1" id="KW-0805">Transcription regulation</keyword>
<dbReference type="SMART" id="SM00354">
    <property type="entry name" value="HTH_LACI"/>
    <property type="match status" value="1"/>
</dbReference>
<gene>
    <name evidence="5" type="ORF">EKG37_07530</name>
</gene>
<dbReference type="GO" id="GO:0000976">
    <property type="term" value="F:transcription cis-regulatory region binding"/>
    <property type="evidence" value="ECO:0007669"/>
    <property type="project" value="TreeGrafter"/>
</dbReference>
<dbReference type="GO" id="GO:0003700">
    <property type="term" value="F:DNA-binding transcription factor activity"/>
    <property type="evidence" value="ECO:0007669"/>
    <property type="project" value="TreeGrafter"/>
</dbReference>
<proteinExistence type="predicted"/>
<dbReference type="SUPFAM" id="SSF47413">
    <property type="entry name" value="lambda repressor-like DNA-binding domains"/>
    <property type="match status" value="1"/>
</dbReference>